<name>A0ABR7LL78_9ACTN</name>
<protein>
    <submittedName>
        <fullName evidence="6">TetR/AcrR family transcriptional regulator</fullName>
    </submittedName>
</protein>
<dbReference type="PROSITE" id="PS50977">
    <property type="entry name" value="HTH_TETR_2"/>
    <property type="match status" value="1"/>
</dbReference>
<reference evidence="6 7" key="1">
    <citation type="submission" date="2020-06" db="EMBL/GenBank/DDBJ databases">
        <title>Actinomadura xiongansis sp. nov., isolated from soil of Baiyangdian.</title>
        <authorList>
            <person name="Zhang X."/>
        </authorList>
    </citation>
    <scope>NUCLEOTIDE SEQUENCE [LARGE SCALE GENOMIC DNA]</scope>
    <source>
        <strain evidence="6 7">HBUM206468</strain>
    </source>
</reference>
<dbReference type="InterPro" id="IPR001647">
    <property type="entry name" value="HTH_TetR"/>
</dbReference>
<dbReference type="Pfam" id="PF00440">
    <property type="entry name" value="TetR_N"/>
    <property type="match status" value="1"/>
</dbReference>
<dbReference type="Gene3D" id="1.10.357.10">
    <property type="entry name" value="Tetracycline Repressor, domain 2"/>
    <property type="match status" value="1"/>
</dbReference>
<dbReference type="RefSeq" id="WP_187242506.1">
    <property type="nucleotide sequence ID" value="NZ_BAAAOK010000015.1"/>
</dbReference>
<feature type="domain" description="HTH tetR-type" evidence="5">
    <location>
        <begin position="9"/>
        <end position="69"/>
    </location>
</feature>
<dbReference type="InterPro" id="IPR023772">
    <property type="entry name" value="DNA-bd_HTH_TetR-type_CS"/>
</dbReference>
<gene>
    <name evidence="6" type="ORF">HKK74_08425</name>
</gene>
<comment type="caution">
    <text evidence="6">The sequence shown here is derived from an EMBL/GenBank/DDBJ whole genome shotgun (WGS) entry which is preliminary data.</text>
</comment>
<proteinExistence type="predicted"/>
<keyword evidence="2 4" id="KW-0238">DNA-binding</keyword>
<evidence type="ECO:0000256" key="2">
    <source>
        <dbReference type="ARBA" id="ARBA00023125"/>
    </source>
</evidence>
<dbReference type="SUPFAM" id="SSF46689">
    <property type="entry name" value="Homeodomain-like"/>
    <property type="match status" value="1"/>
</dbReference>
<dbReference type="PRINTS" id="PR00455">
    <property type="entry name" value="HTHTETR"/>
</dbReference>
<dbReference type="PROSITE" id="PS01081">
    <property type="entry name" value="HTH_TETR_1"/>
    <property type="match status" value="1"/>
</dbReference>
<keyword evidence="3" id="KW-0804">Transcription</keyword>
<sequence length="182" mass="19700">MPRGRPPSAAVDHAVRRAVFELLEEVGYRDVSVERVARRAGVGKAAIYRRWRSKADLVSAFVFDDLQPPPDQGSLRADLTVLAGDLVAFLTGPAVSRAILGLTADLRGDPALADRLIARHRRCLTVVLDRAVARGELAEPPDPAWAHAQLLGPAYAWLMLFDGAADPDLPARLAADLVNVLR</sequence>
<dbReference type="Pfam" id="PF16859">
    <property type="entry name" value="TetR_C_11"/>
    <property type="match status" value="1"/>
</dbReference>
<dbReference type="PANTHER" id="PTHR30055">
    <property type="entry name" value="HTH-TYPE TRANSCRIPTIONAL REGULATOR RUTR"/>
    <property type="match status" value="1"/>
</dbReference>
<evidence type="ECO:0000256" key="3">
    <source>
        <dbReference type="ARBA" id="ARBA00023163"/>
    </source>
</evidence>
<dbReference type="Proteomes" id="UP000805614">
    <property type="component" value="Unassembled WGS sequence"/>
</dbReference>
<dbReference type="SUPFAM" id="SSF48498">
    <property type="entry name" value="Tetracyclin repressor-like, C-terminal domain"/>
    <property type="match status" value="1"/>
</dbReference>
<evidence type="ECO:0000256" key="4">
    <source>
        <dbReference type="PROSITE-ProRule" id="PRU00335"/>
    </source>
</evidence>
<dbReference type="PANTHER" id="PTHR30055:SF148">
    <property type="entry name" value="TETR-FAMILY TRANSCRIPTIONAL REGULATOR"/>
    <property type="match status" value="1"/>
</dbReference>
<organism evidence="6 7">
    <name type="scientific">Actinomadura alba</name>
    <dbReference type="NCBI Taxonomy" id="406431"/>
    <lineage>
        <taxon>Bacteria</taxon>
        <taxon>Bacillati</taxon>
        <taxon>Actinomycetota</taxon>
        <taxon>Actinomycetes</taxon>
        <taxon>Streptosporangiales</taxon>
        <taxon>Thermomonosporaceae</taxon>
        <taxon>Actinomadura</taxon>
    </lineage>
</organism>
<evidence type="ECO:0000256" key="1">
    <source>
        <dbReference type="ARBA" id="ARBA00023015"/>
    </source>
</evidence>
<evidence type="ECO:0000313" key="6">
    <source>
        <dbReference type="EMBL" id="MBC6465519.1"/>
    </source>
</evidence>
<dbReference type="InterPro" id="IPR009057">
    <property type="entry name" value="Homeodomain-like_sf"/>
</dbReference>
<dbReference type="EMBL" id="JABVEC010000004">
    <property type="protein sequence ID" value="MBC6465519.1"/>
    <property type="molecule type" value="Genomic_DNA"/>
</dbReference>
<keyword evidence="7" id="KW-1185">Reference proteome</keyword>
<dbReference type="Gene3D" id="1.10.10.60">
    <property type="entry name" value="Homeodomain-like"/>
    <property type="match status" value="1"/>
</dbReference>
<dbReference type="InterPro" id="IPR036271">
    <property type="entry name" value="Tet_transcr_reg_TetR-rel_C_sf"/>
</dbReference>
<accession>A0ABR7LL78</accession>
<dbReference type="InterPro" id="IPR050109">
    <property type="entry name" value="HTH-type_TetR-like_transc_reg"/>
</dbReference>
<keyword evidence="1" id="KW-0805">Transcription regulation</keyword>
<feature type="DNA-binding region" description="H-T-H motif" evidence="4">
    <location>
        <begin position="32"/>
        <end position="51"/>
    </location>
</feature>
<evidence type="ECO:0000259" key="5">
    <source>
        <dbReference type="PROSITE" id="PS50977"/>
    </source>
</evidence>
<evidence type="ECO:0000313" key="7">
    <source>
        <dbReference type="Proteomes" id="UP000805614"/>
    </source>
</evidence>
<dbReference type="InterPro" id="IPR011075">
    <property type="entry name" value="TetR_C"/>
</dbReference>